<comment type="caution">
    <text evidence="1">The sequence shown here is derived from an EMBL/GenBank/DDBJ whole genome shotgun (WGS) entry which is preliminary data.</text>
</comment>
<reference evidence="1" key="1">
    <citation type="journal article" date="2015" name="Nature">
        <title>Complex archaea that bridge the gap between prokaryotes and eukaryotes.</title>
        <authorList>
            <person name="Spang A."/>
            <person name="Saw J.H."/>
            <person name="Jorgensen S.L."/>
            <person name="Zaremba-Niedzwiedzka K."/>
            <person name="Martijn J."/>
            <person name="Lind A.E."/>
            <person name="van Eijk R."/>
            <person name="Schleper C."/>
            <person name="Guy L."/>
            <person name="Ettema T.J."/>
        </authorList>
    </citation>
    <scope>NUCLEOTIDE SEQUENCE</scope>
</reference>
<dbReference type="AlphaFoldDB" id="A0A0F8YVX1"/>
<accession>A0A0F8YVX1</accession>
<proteinExistence type="predicted"/>
<name>A0A0F8YVX1_9ZZZZ</name>
<organism evidence="1">
    <name type="scientific">marine sediment metagenome</name>
    <dbReference type="NCBI Taxonomy" id="412755"/>
    <lineage>
        <taxon>unclassified sequences</taxon>
        <taxon>metagenomes</taxon>
        <taxon>ecological metagenomes</taxon>
    </lineage>
</organism>
<sequence length="154" mass="16173">TMGGYVPSVERVTGSPNIHFYPEASTGSANDFYANDLVKFDSTGGLIIATGNGDGTIMGIVQANAPGDGSDLPVDVLDGTEEVSVKYKASATAQTLVRDIVDFTFTVSATAGHTVDESGATTDALVIDHDVRDEWGVSGGPPLLYSWHRVHKEI</sequence>
<gene>
    <name evidence="1" type="ORF">LCGC14_2771740</name>
</gene>
<feature type="non-terminal residue" evidence="1">
    <location>
        <position position="1"/>
    </location>
</feature>
<evidence type="ECO:0000313" key="1">
    <source>
        <dbReference type="EMBL" id="KKK85592.1"/>
    </source>
</evidence>
<dbReference type="EMBL" id="LAZR01051238">
    <property type="protein sequence ID" value="KKK85592.1"/>
    <property type="molecule type" value="Genomic_DNA"/>
</dbReference>
<protein>
    <submittedName>
        <fullName evidence="1">Uncharacterized protein</fullName>
    </submittedName>
</protein>